<feature type="domain" description="Domain of unknown function DB" evidence="2">
    <location>
        <begin position="25"/>
        <end position="122"/>
    </location>
</feature>
<evidence type="ECO:0000313" key="4">
    <source>
        <dbReference type="Proteomes" id="UP000053660"/>
    </source>
</evidence>
<gene>
    <name evidence="3" type="ORF">OESDEN_01240</name>
</gene>
<evidence type="ECO:0000256" key="1">
    <source>
        <dbReference type="SAM" id="SignalP"/>
    </source>
</evidence>
<dbReference type="AlphaFoldDB" id="A0A0B1TTM0"/>
<keyword evidence="1" id="KW-0732">Signal</keyword>
<reference evidence="3 4" key="1">
    <citation type="submission" date="2014-03" db="EMBL/GenBank/DDBJ databases">
        <title>Draft genome of the hookworm Oesophagostomum dentatum.</title>
        <authorList>
            <person name="Mitreva M."/>
        </authorList>
    </citation>
    <scope>NUCLEOTIDE SEQUENCE [LARGE SCALE GENOMIC DNA]</scope>
    <source>
        <strain evidence="3 4">OD-Hann</strain>
    </source>
</reference>
<feature type="chain" id="PRO_5012407238" evidence="1">
    <location>
        <begin position="16"/>
        <end position="136"/>
    </location>
</feature>
<proteinExistence type="predicted"/>
<dbReference type="Proteomes" id="UP000053660">
    <property type="component" value="Unassembled WGS sequence"/>
</dbReference>
<protein>
    <submittedName>
        <fullName evidence="3">DB module</fullName>
    </submittedName>
</protein>
<sequence length="136" mass="15251">MLIWLFAALSSTTYALTANEKLIRCCQGNPEIDAACAAKYCQIPAIAPHMVVPFIAECSPRGKTVSHVWDCLSSRHDHTACCQRQGVIPLCMAYCKADGPVPTDMLKYGICIGEFEKYRMCFRTYLKHHPSYRGDQ</sequence>
<evidence type="ECO:0000313" key="3">
    <source>
        <dbReference type="EMBL" id="KHJ98775.1"/>
    </source>
</evidence>
<dbReference type="Pfam" id="PF01682">
    <property type="entry name" value="DB"/>
    <property type="match status" value="1"/>
</dbReference>
<dbReference type="PANTHER" id="PTHR46705">
    <property type="entry name" value="PROTEIN CBG09805"/>
    <property type="match status" value="1"/>
</dbReference>
<dbReference type="OrthoDB" id="5843172at2759"/>
<evidence type="ECO:0000259" key="2">
    <source>
        <dbReference type="Pfam" id="PF01682"/>
    </source>
</evidence>
<keyword evidence="4" id="KW-1185">Reference proteome</keyword>
<feature type="signal peptide" evidence="1">
    <location>
        <begin position="1"/>
        <end position="15"/>
    </location>
</feature>
<name>A0A0B1TTM0_OESDE</name>
<dbReference type="InterPro" id="IPR002602">
    <property type="entry name" value="DB"/>
</dbReference>
<dbReference type="PANTHER" id="PTHR46705:SF12">
    <property type="entry name" value="DOMAIN OF UNKNOWN FUNCTION DB DOMAIN-CONTAINING PROTEIN"/>
    <property type="match status" value="1"/>
</dbReference>
<dbReference type="EMBL" id="KN549276">
    <property type="protein sequence ID" value="KHJ98775.1"/>
    <property type="molecule type" value="Genomic_DNA"/>
</dbReference>
<organism evidence="3 4">
    <name type="scientific">Oesophagostomum dentatum</name>
    <name type="common">Nodular worm</name>
    <dbReference type="NCBI Taxonomy" id="61180"/>
    <lineage>
        <taxon>Eukaryota</taxon>
        <taxon>Metazoa</taxon>
        <taxon>Ecdysozoa</taxon>
        <taxon>Nematoda</taxon>
        <taxon>Chromadorea</taxon>
        <taxon>Rhabditida</taxon>
        <taxon>Rhabditina</taxon>
        <taxon>Rhabditomorpha</taxon>
        <taxon>Strongyloidea</taxon>
        <taxon>Strongylidae</taxon>
        <taxon>Oesophagostomum</taxon>
    </lineage>
</organism>
<accession>A0A0B1TTM0</accession>